<dbReference type="Pfam" id="PF20254">
    <property type="entry name" value="DMFA2_C"/>
    <property type="match status" value="1"/>
</dbReference>
<name>A0AAP2YW60_9EURY</name>
<dbReference type="InterPro" id="IPR046540">
    <property type="entry name" value="DMFA2_C"/>
</dbReference>
<comment type="caution">
    <text evidence="3">The sequence shown here is derived from an EMBL/GenBank/DDBJ whole genome shotgun (WGS) entry which is preliminary data.</text>
</comment>
<dbReference type="Proteomes" id="UP001321018">
    <property type="component" value="Unassembled WGS sequence"/>
</dbReference>
<dbReference type="AlphaFoldDB" id="A0AAP2YW60"/>
<feature type="domain" description="N,N-dimethylformamidase beta subunit-like C-terminal" evidence="2">
    <location>
        <begin position="118"/>
        <end position="470"/>
    </location>
</feature>
<dbReference type="RefSeq" id="WP_338001879.1">
    <property type="nucleotide sequence ID" value="NZ_JAOPKA010000001.1"/>
</dbReference>
<feature type="region of interest" description="Disordered" evidence="1">
    <location>
        <begin position="1"/>
        <end position="27"/>
    </location>
</feature>
<evidence type="ECO:0000259" key="2">
    <source>
        <dbReference type="Pfam" id="PF20254"/>
    </source>
</evidence>
<organism evidence="3 4">
    <name type="scientific">Natronoglomus mannanivorans</name>
    <dbReference type="NCBI Taxonomy" id="2979990"/>
    <lineage>
        <taxon>Archaea</taxon>
        <taxon>Methanobacteriati</taxon>
        <taxon>Methanobacteriota</taxon>
        <taxon>Stenosarchaea group</taxon>
        <taxon>Halobacteria</taxon>
        <taxon>Halobacteriales</taxon>
        <taxon>Natrialbaceae</taxon>
        <taxon>Natronoglomus</taxon>
    </lineage>
</organism>
<proteinExistence type="predicted"/>
<dbReference type="EMBL" id="JAOPKA010000001">
    <property type="protein sequence ID" value="MCU4740023.1"/>
    <property type="molecule type" value="Genomic_DNA"/>
</dbReference>
<gene>
    <name evidence="3" type="ORF">OB960_01225</name>
</gene>
<protein>
    <recommendedName>
        <fullName evidence="2">N,N-dimethylformamidase beta subunit-like C-terminal domain-containing protein</fullName>
    </recommendedName>
</protein>
<evidence type="ECO:0000313" key="3">
    <source>
        <dbReference type="EMBL" id="MCU4740023.1"/>
    </source>
</evidence>
<reference evidence="3" key="1">
    <citation type="submission" date="2022-09" db="EMBL/GenBank/DDBJ databases">
        <title>Enrichment on poylsaccharides allowed isolation of novel metabolic and taxonomic groups of Haloarchaea.</title>
        <authorList>
            <person name="Sorokin D.Y."/>
            <person name="Elcheninov A.G."/>
            <person name="Khizhniak T.V."/>
            <person name="Kolganova T.V."/>
            <person name="Kublanov I.V."/>
        </authorList>
    </citation>
    <scope>NUCLEOTIDE SEQUENCE</scope>
    <source>
        <strain evidence="3">AArc-xg1-1</strain>
    </source>
</reference>
<evidence type="ECO:0000256" key="1">
    <source>
        <dbReference type="SAM" id="MobiDB-lite"/>
    </source>
</evidence>
<sequence>MSNESHDRSDVETDRRTDDSERSTVDRRAFSRAVGLGVVGSIATLDRLSVRGSGGSSQRENEDENENAIAAENARSGDGGWEPATLVDGDLEGYTTATSVQTGETLELCVSAGGSYRTEIYRIGWYDGDGGRLVANTAGSEPRQQPIVTAEGAYDMVECDWDVTDRLEVGEDWTSGLYYAWLVRTDGDGSYAHPFVVRSSRPSADVVVQLPLATQQAYNGWPGADRGGKSLYGFSSDGWRADAVSHDRPYEAPFDHHLTYALHLVRWLEREGYSIEYLCDSDVHRNPERVREYAVAVSAGHDEYWSLAQYDAFLSAREDGTNLAVLGANVCYWRVHYEDDGRTIYCPKIEAEDLFRNIGRHEARLLGLASFGYQPDGRYPSLTVDASGLEHDYLADTGFEPGDRVDGVVGHEWAWIHDESPDDLHRFFHYEAGSQFEVQRDRDCDTVAFTADSGATVFHCGTLAWPWRLDPDPTWDTTYPFAEARRHDPTVSEPDERLQRFQANVFRDLLE</sequence>
<accession>A0AAP2YW60</accession>
<evidence type="ECO:0000313" key="4">
    <source>
        <dbReference type="Proteomes" id="UP001321018"/>
    </source>
</evidence>